<feature type="region of interest" description="Disordered" evidence="1">
    <location>
        <begin position="1"/>
        <end position="24"/>
    </location>
</feature>
<name>A0AAF3FFP5_9BILA</name>
<feature type="compositionally biased region" description="Basic residues" evidence="1">
    <location>
        <begin position="487"/>
        <end position="501"/>
    </location>
</feature>
<dbReference type="Proteomes" id="UP000887575">
    <property type="component" value="Unassembled WGS sequence"/>
</dbReference>
<proteinExistence type="predicted"/>
<dbReference type="WBParaSite" id="MBELARI_LOCUS5724">
    <property type="protein sequence ID" value="MBELARI_LOCUS5724"/>
    <property type="gene ID" value="MBELARI_LOCUS5724"/>
</dbReference>
<dbReference type="AlphaFoldDB" id="A0AAF3FFP5"/>
<dbReference type="InterPro" id="IPR035979">
    <property type="entry name" value="RBD_domain_sf"/>
</dbReference>
<reference evidence="3" key="1">
    <citation type="submission" date="2024-02" db="UniProtKB">
        <authorList>
            <consortium name="WormBaseParasite"/>
        </authorList>
    </citation>
    <scope>IDENTIFICATION</scope>
</reference>
<feature type="compositionally biased region" description="Basic and acidic residues" evidence="1">
    <location>
        <begin position="515"/>
        <end position="525"/>
    </location>
</feature>
<evidence type="ECO:0000313" key="3">
    <source>
        <dbReference type="WBParaSite" id="MBELARI_LOCUS5724"/>
    </source>
</evidence>
<feature type="region of interest" description="Disordered" evidence="1">
    <location>
        <begin position="467"/>
        <end position="581"/>
    </location>
</feature>
<feature type="compositionally biased region" description="Basic residues" evidence="1">
    <location>
        <begin position="564"/>
        <end position="575"/>
    </location>
</feature>
<dbReference type="GO" id="GO:0003676">
    <property type="term" value="F:nucleic acid binding"/>
    <property type="evidence" value="ECO:0007669"/>
    <property type="project" value="InterPro"/>
</dbReference>
<feature type="region of interest" description="Disordered" evidence="1">
    <location>
        <begin position="252"/>
        <end position="282"/>
    </location>
</feature>
<accession>A0AAF3FFP5</accession>
<protein>
    <submittedName>
        <fullName evidence="3">Uncharacterized protein</fullName>
    </submittedName>
</protein>
<sequence>MGDSTTRIEELVQNGGSPTKENALDQPEAGATHVLQNGEISKSEGLSRRSFRIKGLKHPGWRKSDELFDMLTSAEKFVAEFQPGVSGGKRGVLSLIFPDNDSAIRAYKLANTIRIYEKPLEVEAALDFYSTNLILKARFMSPEDELLKRTLFIFHLPLDTEDDFMSSIFGVDQMESCTFLPILDEDEKQAKIVFLSPEAAQTACDDVDGFVIDNGEHECALKAFFWDEYNTFMLNSAKLKILQEIEFEADAKNKEKQQEQPLEEESAKFEDVGDEENQEQTTSVEIEINEDDVVTSIDQLIHNKRINFSDWNGPEDIYPELDEISALYGGLPDSLLKPCLLKYLEQRLSGEGQGWMRQHLELLIKLWKKEVVSSMLYERPTRIKLQSRTLAPPREMVSKRKRPANRKELKQSFGIGMALQQARTIMTDQGEVSIDEDDDGTIKIGGEQLSFDSWAKFNKSDGLTVYQPPQPPAAPPMSQEEWEKQKYTKRMAAKARRKAKKAEKLEMMTQAEAQEETKTEAKVLEEGEVDSGEERKTKAKRLKASTSSSSSSSESDDDADGQGSRHRRRERRKKERMGTIKTAGVRLPGVLQALYDRRINLLNLLSTEHRNGFANTLNVIMSTEKVMMTPSQREMMLSKMKLMLG</sequence>
<organism evidence="2 3">
    <name type="scientific">Mesorhabditis belari</name>
    <dbReference type="NCBI Taxonomy" id="2138241"/>
    <lineage>
        <taxon>Eukaryota</taxon>
        <taxon>Metazoa</taxon>
        <taxon>Ecdysozoa</taxon>
        <taxon>Nematoda</taxon>
        <taxon>Chromadorea</taxon>
        <taxon>Rhabditida</taxon>
        <taxon>Rhabditina</taxon>
        <taxon>Rhabditomorpha</taxon>
        <taxon>Rhabditoidea</taxon>
        <taxon>Rhabditidae</taxon>
        <taxon>Mesorhabditinae</taxon>
        <taxon>Mesorhabditis</taxon>
    </lineage>
</organism>
<keyword evidence="2" id="KW-1185">Reference proteome</keyword>
<dbReference type="SUPFAM" id="SSF54928">
    <property type="entry name" value="RNA-binding domain, RBD"/>
    <property type="match status" value="1"/>
</dbReference>
<feature type="compositionally biased region" description="Basic and acidic residues" evidence="1">
    <location>
        <begin position="1"/>
        <end position="10"/>
    </location>
</feature>
<evidence type="ECO:0000256" key="1">
    <source>
        <dbReference type="SAM" id="MobiDB-lite"/>
    </source>
</evidence>
<evidence type="ECO:0000313" key="2">
    <source>
        <dbReference type="Proteomes" id="UP000887575"/>
    </source>
</evidence>